<sequence length="315" mass="36400">DRLLQHPLCTDIVEVDRRTFKFYPSPPAFLKPLIERIRRGFASSAGYEGRNDVANEEERCMHEDVTKMKVACNFLLDLIDRQRLLEQKNHVTWQSVQNRYRDMVSRDGEADKDLLLKYERYGLTFTEPVLNSKVVKMLTGRSSIIRGLNQPIFHRIHYDISRTGVVKVGFTGEIDSYSEEELKRPTEASEVSSIPRPFVSSDPRESRRPRDSVDMEKWLRSSVPSRVLSDDRAHTMVQPSPRYSPSDSTVDIYGTASSPEEPCYDVVMSSPHDVDLLCIRKKLTALRMDSIKRENIYVINGNEFCDYAIRCLWKA</sequence>
<accession>A0AAD5N3D5</accession>
<dbReference type="Proteomes" id="UP001196413">
    <property type="component" value="Unassembled WGS sequence"/>
</dbReference>
<gene>
    <name evidence="2" type="ORF">KIN20_014525</name>
</gene>
<reference evidence="2" key="1">
    <citation type="submission" date="2021-06" db="EMBL/GenBank/DDBJ databases">
        <title>Parelaphostrongylus tenuis whole genome reference sequence.</title>
        <authorList>
            <person name="Garwood T.J."/>
            <person name="Larsen P.A."/>
            <person name="Fountain-Jones N.M."/>
            <person name="Garbe J.R."/>
            <person name="Macchietto M.G."/>
            <person name="Kania S.A."/>
            <person name="Gerhold R.W."/>
            <person name="Richards J.E."/>
            <person name="Wolf T.M."/>
        </authorList>
    </citation>
    <scope>NUCLEOTIDE SEQUENCE</scope>
    <source>
        <strain evidence="2">MNPRO001-30</strain>
        <tissue evidence="2">Meninges</tissue>
    </source>
</reference>
<name>A0AAD5N3D5_PARTN</name>
<evidence type="ECO:0000313" key="3">
    <source>
        <dbReference type="Proteomes" id="UP001196413"/>
    </source>
</evidence>
<feature type="compositionally biased region" description="Basic and acidic residues" evidence="1">
    <location>
        <begin position="202"/>
        <end position="215"/>
    </location>
</feature>
<feature type="region of interest" description="Disordered" evidence="1">
    <location>
        <begin position="178"/>
        <end position="215"/>
    </location>
</feature>
<dbReference type="EMBL" id="JAHQIW010002883">
    <property type="protein sequence ID" value="KAJ1356759.1"/>
    <property type="molecule type" value="Genomic_DNA"/>
</dbReference>
<proteinExistence type="predicted"/>
<feature type="non-terminal residue" evidence="2">
    <location>
        <position position="1"/>
    </location>
</feature>
<dbReference type="AlphaFoldDB" id="A0AAD5N3D5"/>
<evidence type="ECO:0000313" key="2">
    <source>
        <dbReference type="EMBL" id="KAJ1356759.1"/>
    </source>
</evidence>
<protein>
    <submittedName>
        <fullName evidence="2">Uncharacterized protein</fullName>
    </submittedName>
</protein>
<comment type="caution">
    <text evidence="2">The sequence shown here is derived from an EMBL/GenBank/DDBJ whole genome shotgun (WGS) entry which is preliminary data.</text>
</comment>
<organism evidence="2 3">
    <name type="scientific">Parelaphostrongylus tenuis</name>
    <name type="common">Meningeal worm</name>
    <dbReference type="NCBI Taxonomy" id="148309"/>
    <lineage>
        <taxon>Eukaryota</taxon>
        <taxon>Metazoa</taxon>
        <taxon>Ecdysozoa</taxon>
        <taxon>Nematoda</taxon>
        <taxon>Chromadorea</taxon>
        <taxon>Rhabditida</taxon>
        <taxon>Rhabditina</taxon>
        <taxon>Rhabditomorpha</taxon>
        <taxon>Strongyloidea</taxon>
        <taxon>Metastrongylidae</taxon>
        <taxon>Parelaphostrongylus</taxon>
    </lineage>
</organism>
<keyword evidence="3" id="KW-1185">Reference proteome</keyword>
<evidence type="ECO:0000256" key="1">
    <source>
        <dbReference type="SAM" id="MobiDB-lite"/>
    </source>
</evidence>